<name>A0A2G2XXR7_CAPAN</name>
<feature type="non-terminal residue" evidence="1">
    <location>
        <position position="310"/>
    </location>
</feature>
<dbReference type="Gramene" id="PHT62307">
    <property type="protein sequence ID" value="PHT62307"/>
    <property type="gene ID" value="T459_33841"/>
</dbReference>
<evidence type="ECO:0000313" key="1">
    <source>
        <dbReference type="EMBL" id="PHT62307.1"/>
    </source>
</evidence>
<dbReference type="InterPro" id="IPR051394">
    <property type="entry name" value="Glutamate_Synthase"/>
</dbReference>
<evidence type="ECO:0000313" key="2">
    <source>
        <dbReference type="Proteomes" id="UP000222542"/>
    </source>
</evidence>
<dbReference type="Proteomes" id="UP000222542">
    <property type="component" value="Unassembled WGS sequence"/>
</dbReference>
<comment type="caution">
    <text evidence="1">The sequence shown here is derived from an EMBL/GenBank/DDBJ whole genome shotgun (WGS) entry which is preliminary data.</text>
</comment>
<keyword evidence="2" id="KW-1185">Reference proteome</keyword>
<proteinExistence type="predicted"/>
<dbReference type="InterPro" id="IPR036188">
    <property type="entry name" value="FAD/NAD-bd_sf"/>
</dbReference>
<reference evidence="1 2" key="1">
    <citation type="journal article" date="2014" name="Nat. Genet.">
        <title>Genome sequence of the hot pepper provides insights into the evolution of pungency in Capsicum species.</title>
        <authorList>
            <person name="Kim S."/>
            <person name="Park M."/>
            <person name="Yeom S.I."/>
            <person name="Kim Y.M."/>
            <person name="Lee J.M."/>
            <person name="Lee H.A."/>
            <person name="Seo E."/>
            <person name="Choi J."/>
            <person name="Cheong K."/>
            <person name="Kim K.T."/>
            <person name="Jung K."/>
            <person name="Lee G.W."/>
            <person name="Oh S.K."/>
            <person name="Bae C."/>
            <person name="Kim S.B."/>
            <person name="Lee H.Y."/>
            <person name="Kim S.Y."/>
            <person name="Kim M.S."/>
            <person name="Kang B.C."/>
            <person name="Jo Y.D."/>
            <person name="Yang H.B."/>
            <person name="Jeong H.J."/>
            <person name="Kang W.H."/>
            <person name="Kwon J.K."/>
            <person name="Shin C."/>
            <person name="Lim J.Y."/>
            <person name="Park J.H."/>
            <person name="Huh J.H."/>
            <person name="Kim J.S."/>
            <person name="Kim B.D."/>
            <person name="Cohen O."/>
            <person name="Paran I."/>
            <person name="Suh M.C."/>
            <person name="Lee S.B."/>
            <person name="Kim Y.K."/>
            <person name="Shin Y."/>
            <person name="Noh S.J."/>
            <person name="Park J."/>
            <person name="Seo Y.S."/>
            <person name="Kwon S.Y."/>
            <person name="Kim H.A."/>
            <person name="Park J.M."/>
            <person name="Kim H.J."/>
            <person name="Choi S.B."/>
            <person name="Bosland P.W."/>
            <person name="Reeves G."/>
            <person name="Jo S.H."/>
            <person name="Lee B.W."/>
            <person name="Cho H.T."/>
            <person name="Choi H.S."/>
            <person name="Lee M.S."/>
            <person name="Yu Y."/>
            <person name="Do Choi Y."/>
            <person name="Park B.S."/>
            <person name="van Deynze A."/>
            <person name="Ashrafi H."/>
            <person name="Hill T."/>
            <person name="Kim W.T."/>
            <person name="Pai H.S."/>
            <person name="Ahn H.K."/>
            <person name="Yeam I."/>
            <person name="Giovannoni J.J."/>
            <person name="Rose J.K."/>
            <person name="Sorensen I."/>
            <person name="Lee S.J."/>
            <person name="Kim R.W."/>
            <person name="Choi I.Y."/>
            <person name="Choi B.S."/>
            <person name="Lim J.S."/>
            <person name="Lee Y.H."/>
            <person name="Choi D."/>
        </authorList>
    </citation>
    <scope>NUCLEOTIDE SEQUENCE [LARGE SCALE GENOMIC DNA]</scope>
    <source>
        <strain evidence="2">cv. CM334</strain>
    </source>
</reference>
<dbReference type="PRINTS" id="PR00419">
    <property type="entry name" value="ADXRDTASE"/>
</dbReference>
<dbReference type="EMBL" id="AYRZ02000086">
    <property type="protein sequence ID" value="PHT62307.1"/>
    <property type="molecule type" value="Genomic_DNA"/>
</dbReference>
<protein>
    <submittedName>
        <fullName evidence="1">Uncharacterized protein</fullName>
    </submittedName>
</protein>
<organism evidence="1 2">
    <name type="scientific">Capsicum annuum</name>
    <name type="common">Capsicum pepper</name>
    <dbReference type="NCBI Taxonomy" id="4072"/>
    <lineage>
        <taxon>Eukaryota</taxon>
        <taxon>Viridiplantae</taxon>
        <taxon>Streptophyta</taxon>
        <taxon>Embryophyta</taxon>
        <taxon>Tracheophyta</taxon>
        <taxon>Spermatophyta</taxon>
        <taxon>Magnoliopsida</taxon>
        <taxon>eudicotyledons</taxon>
        <taxon>Gunneridae</taxon>
        <taxon>Pentapetalae</taxon>
        <taxon>asterids</taxon>
        <taxon>lamiids</taxon>
        <taxon>Solanales</taxon>
        <taxon>Solanaceae</taxon>
        <taxon>Solanoideae</taxon>
        <taxon>Capsiceae</taxon>
        <taxon>Capsicum</taxon>
    </lineage>
</organism>
<sequence length="310" mass="34456">MNKKTIDQVWRLDLHIVSGNLDSESGNLIRVGFCVMSRFELRGEATTAGICGYVASTINQVIGKMGSVGLWKRVAIIGSGPSGLAAADQLNRLGHSVIALERTDRIGGLMMYGVPNINSNKIDVVQRRVDLMEKEGVKFVVNANVGNDPAFALDGLTTQFFWLLEPQTQGEVTFSTAYAIKVYVNLDIDYIRSLKQKISTMSSGVQVIESSNINSIPIDEEMFMNRMSIKNLLESDWSADIQNLIEDESELKDGVSKELSTQKVSFDILLDNLKDCEEEVHVIDGANSRKRKNLIIDEDDLIDEDTNKFK</sequence>
<accession>A0A2G2XXR7</accession>
<dbReference type="STRING" id="4072.A0A2G2XXR7"/>
<gene>
    <name evidence="1" type="ORF">T459_33841</name>
</gene>
<dbReference type="Pfam" id="PF13450">
    <property type="entry name" value="NAD_binding_8"/>
    <property type="match status" value="1"/>
</dbReference>
<dbReference type="Gene3D" id="3.50.50.60">
    <property type="entry name" value="FAD/NAD(P)-binding domain"/>
    <property type="match status" value="1"/>
</dbReference>
<dbReference type="PANTHER" id="PTHR43100">
    <property type="entry name" value="GLUTAMATE SYNTHASE [NADPH] SMALL CHAIN"/>
    <property type="match status" value="1"/>
</dbReference>
<dbReference type="SUPFAM" id="SSF51971">
    <property type="entry name" value="Nucleotide-binding domain"/>
    <property type="match status" value="1"/>
</dbReference>
<dbReference type="AlphaFoldDB" id="A0A2G2XXR7"/>
<dbReference type="PANTHER" id="PTHR43100:SF1">
    <property type="entry name" value="GLUTAMATE SYNTHASE [NADPH] SMALL CHAIN"/>
    <property type="match status" value="1"/>
</dbReference>
<reference evidence="1 2" key="2">
    <citation type="journal article" date="2017" name="Genome Biol.">
        <title>New reference genome sequences of hot pepper reveal the massive evolution of plant disease-resistance genes by retroduplication.</title>
        <authorList>
            <person name="Kim S."/>
            <person name="Park J."/>
            <person name="Yeom S.I."/>
            <person name="Kim Y.M."/>
            <person name="Seo E."/>
            <person name="Kim K.T."/>
            <person name="Kim M.S."/>
            <person name="Lee J.M."/>
            <person name="Cheong K."/>
            <person name="Shin H.S."/>
            <person name="Kim S.B."/>
            <person name="Han K."/>
            <person name="Lee J."/>
            <person name="Park M."/>
            <person name="Lee H.A."/>
            <person name="Lee H.Y."/>
            <person name="Lee Y."/>
            <person name="Oh S."/>
            <person name="Lee J.H."/>
            <person name="Choi E."/>
            <person name="Choi E."/>
            <person name="Lee S.E."/>
            <person name="Jeon J."/>
            <person name="Kim H."/>
            <person name="Choi G."/>
            <person name="Song H."/>
            <person name="Lee J."/>
            <person name="Lee S.C."/>
            <person name="Kwon J.K."/>
            <person name="Lee H.Y."/>
            <person name="Koo N."/>
            <person name="Hong Y."/>
            <person name="Kim R.W."/>
            <person name="Kang W.H."/>
            <person name="Huh J.H."/>
            <person name="Kang B.C."/>
            <person name="Yang T.J."/>
            <person name="Lee Y.H."/>
            <person name="Bennetzen J.L."/>
            <person name="Choi D."/>
        </authorList>
    </citation>
    <scope>NUCLEOTIDE SEQUENCE [LARGE SCALE GENOMIC DNA]</scope>
    <source>
        <strain evidence="2">cv. CM334</strain>
    </source>
</reference>